<keyword evidence="4" id="KW-1185">Reference proteome</keyword>
<gene>
    <name evidence="2" type="ORF">GUITHDRAFT_161595</name>
</gene>
<reference evidence="3" key="3">
    <citation type="submission" date="2015-06" db="UniProtKB">
        <authorList>
            <consortium name="EnsemblProtists"/>
        </authorList>
    </citation>
    <scope>IDENTIFICATION</scope>
</reference>
<dbReference type="Proteomes" id="UP000011087">
    <property type="component" value="Unassembled WGS sequence"/>
</dbReference>
<evidence type="ECO:0000313" key="4">
    <source>
        <dbReference type="Proteomes" id="UP000011087"/>
    </source>
</evidence>
<dbReference type="EnsemblProtists" id="EKX51043">
    <property type="protein sequence ID" value="EKX51043"/>
    <property type="gene ID" value="GUITHDRAFT_161595"/>
</dbReference>
<dbReference type="GeneID" id="17307898"/>
<name>L1JSI3_GUITC</name>
<evidence type="ECO:0000313" key="2">
    <source>
        <dbReference type="EMBL" id="EKX51043.1"/>
    </source>
</evidence>
<evidence type="ECO:0000313" key="3">
    <source>
        <dbReference type="EnsemblProtists" id="EKX51043"/>
    </source>
</evidence>
<dbReference type="PaxDb" id="55529-EKX51043"/>
<keyword evidence="1" id="KW-0732">Signal</keyword>
<proteinExistence type="predicted"/>
<reference evidence="2 4" key="1">
    <citation type="journal article" date="2012" name="Nature">
        <title>Algal genomes reveal evolutionary mosaicism and the fate of nucleomorphs.</title>
        <authorList>
            <consortium name="DOE Joint Genome Institute"/>
            <person name="Curtis B.A."/>
            <person name="Tanifuji G."/>
            <person name="Burki F."/>
            <person name="Gruber A."/>
            <person name="Irimia M."/>
            <person name="Maruyama S."/>
            <person name="Arias M.C."/>
            <person name="Ball S.G."/>
            <person name="Gile G.H."/>
            <person name="Hirakawa Y."/>
            <person name="Hopkins J.F."/>
            <person name="Kuo A."/>
            <person name="Rensing S.A."/>
            <person name="Schmutz J."/>
            <person name="Symeonidi A."/>
            <person name="Elias M."/>
            <person name="Eveleigh R.J."/>
            <person name="Herman E.K."/>
            <person name="Klute M.J."/>
            <person name="Nakayama T."/>
            <person name="Obornik M."/>
            <person name="Reyes-Prieto A."/>
            <person name="Armbrust E.V."/>
            <person name="Aves S.J."/>
            <person name="Beiko R.G."/>
            <person name="Coutinho P."/>
            <person name="Dacks J.B."/>
            <person name="Durnford D.G."/>
            <person name="Fast N.M."/>
            <person name="Green B.R."/>
            <person name="Grisdale C.J."/>
            <person name="Hempel F."/>
            <person name="Henrissat B."/>
            <person name="Hoppner M.P."/>
            <person name="Ishida K."/>
            <person name="Kim E."/>
            <person name="Koreny L."/>
            <person name="Kroth P.G."/>
            <person name="Liu Y."/>
            <person name="Malik S.B."/>
            <person name="Maier U.G."/>
            <person name="McRose D."/>
            <person name="Mock T."/>
            <person name="Neilson J.A."/>
            <person name="Onodera N.T."/>
            <person name="Poole A.M."/>
            <person name="Pritham E.J."/>
            <person name="Richards T.A."/>
            <person name="Rocap G."/>
            <person name="Roy S.W."/>
            <person name="Sarai C."/>
            <person name="Schaack S."/>
            <person name="Shirato S."/>
            <person name="Slamovits C.H."/>
            <person name="Spencer D.F."/>
            <person name="Suzuki S."/>
            <person name="Worden A.Z."/>
            <person name="Zauner S."/>
            <person name="Barry K."/>
            <person name="Bell C."/>
            <person name="Bharti A.K."/>
            <person name="Crow J.A."/>
            <person name="Grimwood J."/>
            <person name="Kramer R."/>
            <person name="Lindquist E."/>
            <person name="Lucas S."/>
            <person name="Salamov A."/>
            <person name="McFadden G.I."/>
            <person name="Lane C.E."/>
            <person name="Keeling P.J."/>
            <person name="Gray M.W."/>
            <person name="Grigoriev I.V."/>
            <person name="Archibald J.M."/>
        </authorList>
    </citation>
    <scope>NUCLEOTIDE SEQUENCE</scope>
    <source>
        <strain evidence="2 4">CCMP2712</strain>
    </source>
</reference>
<dbReference type="RefSeq" id="XP_005838023.1">
    <property type="nucleotide sequence ID" value="XM_005837966.1"/>
</dbReference>
<dbReference type="AlphaFoldDB" id="L1JSI3"/>
<dbReference type="HOGENOM" id="CLU_1430512_0_0_1"/>
<protein>
    <submittedName>
        <fullName evidence="2 3">Uncharacterized protein</fullName>
    </submittedName>
</protein>
<feature type="signal peptide" evidence="1">
    <location>
        <begin position="1"/>
        <end position="18"/>
    </location>
</feature>
<sequence length="190" mass="21486">MASLSVLVLLLSFSLSDAFGPSPTSLHFGRNLPTMRRGINEDLKMSMGGSPILHLLLPCMHKLSGFTKKIAPSLSLNLHRDSYVDRWWIAGSSEKRKERRQPVEQEQKAQVCQLLSVQQLMTKKRLAEVYLGMSMVSQEFIKPESLIVDGRRNEQGEVVAHKYLDKLLQGVPDVQQQKQRINDSVESSQL</sequence>
<dbReference type="KEGG" id="gtt:GUITHDRAFT_161595"/>
<evidence type="ECO:0000256" key="1">
    <source>
        <dbReference type="SAM" id="SignalP"/>
    </source>
</evidence>
<dbReference type="EMBL" id="JH992976">
    <property type="protein sequence ID" value="EKX51043.1"/>
    <property type="molecule type" value="Genomic_DNA"/>
</dbReference>
<organism evidence="2">
    <name type="scientific">Guillardia theta (strain CCMP2712)</name>
    <name type="common">Cryptophyte</name>
    <dbReference type="NCBI Taxonomy" id="905079"/>
    <lineage>
        <taxon>Eukaryota</taxon>
        <taxon>Cryptophyceae</taxon>
        <taxon>Pyrenomonadales</taxon>
        <taxon>Geminigeraceae</taxon>
        <taxon>Guillardia</taxon>
    </lineage>
</organism>
<accession>L1JSI3</accession>
<feature type="chain" id="PRO_5008771851" evidence="1">
    <location>
        <begin position="19"/>
        <end position="190"/>
    </location>
</feature>
<reference evidence="4" key="2">
    <citation type="submission" date="2012-11" db="EMBL/GenBank/DDBJ databases">
        <authorList>
            <person name="Kuo A."/>
            <person name="Curtis B.A."/>
            <person name="Tanifuji G."/>
            <person name="Burki F."/>
            <person name="Gruber A."/>
            <person name="Irimia M."/>
            <person name="Maruyama S."/>
            <person name="Arias M.C."/>
            <person name="Ball S.G."/>
            <person name="Gile G.H."/>
            <person name="Hirakawa Y."/>
            <person name="Hopkins J.F."/>
            <person name="Rensing S.A."/>
            <person name="Schmutz J."/>
            <person name="Symeonidi A."/>
            <person name="Elias M."/>
            <person name="Eveleigh R.J."/>
            <person name="Herman E.K."/>
            <person name="Klute M.J."/>
            <person name="Nakayama T."/>
            <person name="Obornik M."/>
            <person name="Reyes-Prieto A."/>
            <person name="Armbrust E.V."/>
            <person name="Aves S.J."/>
            <person name="Beiko R.G."/>
            <person name="Coutinho P."/>
            <person name="Dacks J.B."/>
            <person name="Durnford D.G."/>
            <person name="Fast N.M."/>
            <person name="Green B.R."/>
            <person name="Grisdale C."/>
            <person name="Hempe F."/>
            <person name="Henrissat B."/>
            <person name="Hoppner M.P."/>
            <person name="Ishida K.-I."/>
            <person name="Kim E."/>
            <person name="Koreny L."/>
            <person name="Kroth P.G."/>
            <person name="Liu Y."/>
            <person name="Malik S.-B."/>
            <person name="Maier U.G."/>
            <person name="McRose D."/>
            <person name="Mock T."/>
            <person name="Neilson J.A."/>
            <person name="Onodera N.T."/>
            <person name="Poole A.M."/>
            <person name="Pritham E.J."/>
            <person name="Richards T.A."/>
            <person name="Rocap G."/>
            <person name="Roy S.W."/>
            <person name="Sarai C."/>
            <person name="Schaack S."/>
            <person name="Shirato S."/>
            <person name="Slamovits C.H."/>
            <person name="Spencer D.F."/>
            <person name="Suzuki S."/>
            <person name="Worden A.Z."/>
            <person name="Zauner S."/>
            <person name="Barry K."/>
            <person name="Bell C."/>
            <person name="Bharti A.K."/>
            <person name="Crow J.A."/>
            <person name="Grimwood J."/>
            <person name="Kramer R."/>
            <person name="Lindquist E."/>
            <person name="Lucas S."/>
            <person name="Salamov A."/>
            <person name="McFadden G.I."/>
            <person name="Lane C.E."/>
            <person name="Keeling P.J."/>
            <person name="Gray M.W."/>
            <person name="Grigoriev I.V."/>
            <person name="Archibald J.M."/>
        </authorList>
    </citation>
    <scope>NUCLEOTIDE SEQUENCE</scope>
    <source>
        <strain evidence="4">CCMP2712</strain>
    </source>
</reference>